<evidence type="ECO:0000313" key="1">
    <source>
        <dbReference type="EMBL" id="CAD8615014.1"/>
    </source>
</evidence>
<dbReference type="EMBL" id="HBEY01038649">
    <property type="protein sequence ID" value="CAD8615014.1"/>
    <property type="molecule type" value="Transcribed_RNA"/>
</dbReference>
<sequence>MVVWLGREEAHRIQHMDGLPVGAQESRERLVLGQAVHVLTQDNLDLLDRHRVASIFESPERTCEWAGLHCRFLPLLDSSLSDFRRARSTFAARAAAYVTASACSFCAARSASN</sequence>
<reference evidence="1" key="1">
    <citation type="submission" date="2021-01" db="EMBL/GenBank/DDBJ databases">
        <authorList>
            <person name="Corre E."/>
            <person name="Pelletier E."/>
            <person name="Niang G."/>
            <person name="Scheremetjew M."/>
            <person name="Finn R."/>
            <person name="Kale V."/>
            <person name="Holt S."/>
            <person name="Cochrane G."/>
            <person name="Meng A."/>
            <person name="Brown T."/>
            <person name="Cohen L."/>
        </authorList>
    </citation>
    <scope>NUCLEOTIDE SEQUENCE</scope>
    <source>
        <strain evidence="1">PLY182g</strain>
    </source>
</reference>
<protein>
    <submittedName>
        <fullName evidence="1">Uncharacterized protein</fullName>
    </submittedName>
</protein>
<name>A0A7S0Q7Q8_9EUKA</name>
<organism evidence="1">
    <name type="scientific">Coccolithus braarudii</name>
    <dbReference type="NCBI Taxonomy" id="221442"/>
    <lineage>
        <taxon>Eukaryota</taxon>
        <taxon>Haptista</taxon>
        <taxon>Haptophyta</taxon>
        <taxon>Prymnesiophyceae</taxon>
        <taxon>Coccolithales</taxon>
        <taxon>Coccolithaceae</taxon>
        <taxon>Coccolithus</taxon>
    </lineage>
</organism>
<dbReference type="AlphaFoldDB" id="A0A7S0Q7Q8"/>
<proteinExistence type="predicted"/>
<gene>
    <name evidence="1" type="ORF">CPEL01642_LOCUS18395</name>
</gene>
<accession>A0A7S0Q7Q8</accession>